<dbReference type="InterPro" id="IPR036097">
    <property type="entry name" value="HisK_dim/P_sf"/>
</dbReference>
<keyword evidence="7 13" id="KW-0418">Kinase</keyword>
<dbReference type="SMART" id="SM00387">
    <property type="entry name" value="HATPase_c"/>
    <property type="match status" value="1"/>
</dbReference>
<dbReference type="SMART" id="SM00388">
    <property type="entry name" value="HisKA"/>
    <property type="match status" value="1"/>
</dbReference>
<dbReference type="Pfam" id="PF02518">
    <property type="entry name" value="HATPase_c"/>
    <property type="match status" value="1"/>
</dbReference>
<feature type="domain" description="Histidine kinase" evidence="11">
    <location>
        <begin position="227"/>
        <end position="408"/>
    </location>
</feature>
<dbReference type="InterPro" id="IPR036890">
    <property type="entry name" value="HATPase_C_sf"/>
</dbReference>
<evidence type="ECO:0000256" key="2">
    <source>
        <dbReference type="ARBA" id="ARBA00004236"/>
    </source>
</evidence>
<dbReference type="EC" id="2.7.13.3" evidence="3"/>
<sequence>MRRRILVVALSAVLLAVLLLGVPLAVAIQRDAVGEERGELERAALTAATAVSPSYRTGDPVELPAVTAPIEVSLYDPAGHLVTGPGARELEAARLAARTGRVEDADHGDVLAEAVPVSVDEEIIGVVVASSPRADLHATLARRFLGLTALGLVAFAGAGVFAYWQARRLTRPMRELARAATRMGAGDLGARAERSGVPEIDETADALATTAVRLSAFVDRERSFSARASHQLRTPLTRLRLELEAGMVSEALATADHLSQVVDDVLAVTREPAPHASGFAVEPVLADVVDAWHGTFALDGRPLRLRVDAGLTAGASEAAVRQVLQVLLDNAYRHGAGAVTVTGREASGVVAIDVVDRGGSPVPWPPAESGGRMGLALARTLARSQRGRLLLSQDEDGTRFTLLVPRSGAEQVDPGTVGP</sequence>
<protein>
    <recommendedName>
        <fullName evidence="3">histidine kinase</fullName>
        <ecNumber evidence="3">2.7.13.3</ecNumber>
    </recommendedName>
</protein>
<dbReference type="Proteomes" id="UP001499979">
    <property type="component" value="Unassembled WGS sequence"/>
</dbReference>
<comment type="caution">
    <text evidence="13">The sequence shown here is derived from an EMBL/GenBank/DDBJ whole genome shotgun (WGS) entry which is preliminary data.</text>
</comment>
<dbReference type="CDD" id="cd06225">
    <property type="entry name" value="HAMP"/>
    <property type="match status" value="1"/>
</dbReference>
<feature type="domain" description="HAMP" evidence="12">
    <location>
        <begin position="167"/>
        <end position="219"/>
    </location>
</feature>
<evidence type="ECO:0000256" key="8">
    <source>
        <dbReference type="ARBA" id="ARBA00022989"/>
    </source>
</evidence>
<dbReference type="CDD" id="cd00082">
    <property type="entry name" value="HisKA"/>
    <property type="match status" value="1"/>
</dbReference>
<dbReference type="SMART" id="SM00304">
    <property type="entry name" value="HAMP"/>
    <property type="match status" value="1"/>
</dbReference>
<dbReference type="SUPFAM" id="SSF55874">
    <property type="entry name" value="ATPase domain of HSP90 chaperone/DNA topoisomerase II/histidine kinase"/>
    <property type="match status" value="1"/>
</dbReference>
<dbReference type="InterPro" id="IPR003594">
    <property type="entry name" value="HATPase_dom"/>
</dbReference>
<keyword evidence="5" id="KW-0808">Transferase</keyword>
<evidence type="ECO:0000313" key="14">
    <source>
        <dbReference type="Proteomes" id="UP001499979"/>
    </source>
</evidence>
<dbReference type="EMBL" id="BAAAJE010000017">
    <property type="protein sequence ID" value="GAA1151942.1"/>
    <property type="molecule type" value="Genomic_DNA"/>
</dbReference>
<dbReference type="PROSITE" id="PS50885">
    <property type="entry name" value="HAMP"/>
    <property type="match status" value="1"/>
</dbReference>
<dbReference type="GO" id="GO:0016301">
    <property type="term" value="F:kinase activity"/>
    <property type="evidence" value="ECO:0007669"/>
    <property type="project" value="UniProtKB-KW"/>
</dbReference>
<keyword evidence="6 10" id="KW-0812">Transmembrane</keyword>
<keyword evidence="4" id="KW-0597">Phosphoprotein</keyword>
<dbReference type="PROSITE" id="PS50109">
    <property type="entry name" value="HIS_KIN"/>
    <property type="match status" value="1"/>
</dbReference>
<evidence type="ECO:0000256" key="4">
    <source>
        <dbReference type="ARBA" id="ARBA00022553"/>
    </source>
</evidence>
<keyword evidence="9" id="KW-0902">Two-component regulatory system</keyword>
<dbReference type="Gene3D" id="3.30.565.10">
    <property type="entry name" value="Histidine kinase-like ATPase, C-terminal domain"/>
    <property type="match status" value="1"/>
</dbReference>
<keyword evidence="10" id="KW-0472">Membrane</keyword>
<evidence type="ECO:0000256" key="3">
    <source>
        <dbReference type="ARBA" id="ARBA00012438"/>
    </source>
</evidence>
<dbReference type="InterPro" id="IPR050428">
    <property type="entry name" value="TCS_sensor_his_kinase"/>
</dbReference>
<evidence type="ECO:0000256" key="6">
    <source>
        <dbReference type="ARBA" id="ARBA00022692"/>
    </source>
</evidence>
<feature type="transmembrane region" description="Helical" evidence="10">
    <location>
        <begin position="144"/>
        <end position="164"/>
    </location>
</feature>
<evidence type="ECO:0000256" key="1">
    <source>
        <dbReference type="ARBA" id="ARBA00000085"/>
    </source>
</evidence>
<keyword evidence="14" id="KW-1185">Reference proteome</keyword>
<dbReference type="Gene3D" id="1.10.287.130">
    <property type="match status" value="1"/>
</dbReference>
<dbReference type="PANTHER" id="PTHR45436:SF5">
    <property type="entry name" value="SENSOR HISTIDINE KINASE TRCS"/>
    <property type="match status" value="1"/>
</dbReference>
<dbReference type="SUPFAM" id="SSF47384">
    <property type="entry name" value="Homodimeric domain of signal transducing histidine kinase"/>
    <property type="match status" value="1"/>
</dbReference>
<comment type="catalytic activity">
    <reaction evidence="1">
        <text>ATP + protein L-histidine = ADP + protein N-phospho-L-histidine.</text>
        <dbReference type="EC" id="2.7.13.3"/>
    </reaction>
</comment>
<dbReference type="InterPro" id="IPR005467">
    <property type="entry name" value="His_kinase_dom"/>
</dbReference>
<organism evidence="13 14">
    <name type="scientific">Nocardioides aquiterrae</name>
    <dbReference type="NCBI Taxonomy" id="203799"/>
    <lineage>
        <taxon>Bacteria</taxon>
        <taxon>Bacillati</taxon>
        <taxon>Actinomycetota</taxon>
        <taxon>Actinomycetes</taxon>
        <taxon>Propionibacteriales</taxon>
        <taxon>Nocardioidaceae</taxon>
        <taxon>Nocardioides</taxon>
    </lineage>
</organism>
<evidence type="ECO:0000313" key="13">
    <source>
        <dbReference type="EMBL" id="GAA1151942.1"/>
    </source>
</evidence>
<comment type="subcellular location">
    <subcellularLocation>
        <location evidence="2">Cell membrane</location>
    </subcellularLocation>
</comment>
<evidence type="ECO:0000256" key="9">
    <source>
        <dbReference type="ARBA" id="ARBA00023012"/>
    </source>
</evidence>
<dbReference type="InterPro" id="IPR003660">
    <property type="entry name" value="HAMP_dom"/>
</dbReference>
<dbReference type="PANTHER" id="PTHR45436">
    <property type="entry name" value="SENSOR HISTIDINE KINASE YKOH"/>
    <property type="match status" value="1"/>
</dbReference>
<gene>
    <name evidence="13" type="ORF">GCM10009606_33150</name>
</gene>
<reference evidence="14" key="1">
    <citation type="journal article" date="2019" name="Int. J. Syst. Evol. Microbiol.">
        <title>The Global Catalogue of Microorganisms (GCM) 10K type strain sequencing project: providing services to taxonomists for standard genome sequencing and annotation.</title>
        <authorList>
            <consortium name="The Broad Institute Genomics Platform"/>
            <consortium name="The Broad Institute Genome Sequencing Center for Infectious Disease"/>
            <person name="Wu L."/>
            <person name="Ma J."/>
        </authorList>
    </citation>
    <scope>NUCLEOTIDE SEQUENCE [LARGE SCALE GENOMIC DNA]</scope>
    <source>
        <strain evidence="14">JCM 11813</strain>
    </source>
</reference>
<evidence type="ECO:0000256" key="10">
    <source>
        <dbReference type="SAM" id="Phobius"/>
    </source>
</evidence>
<evidence type="ECO:0000259" key="12">
    <source>
        <dbReference type="PROSITE" id="PS50885"/>
    </source>
</evidence>
<dbReference type="InterPro" id="IPR003661">
    <property type="entry name" value="HisK_dim/P_dom"/>
</dbReference>
<evidence type="ECO:0000256" key="7">
    <source>
        <dbReference type="ARBA" id="ARBA00022777"/>
    </source>
</evidence>
<dbReference type="RefSeq" id="WP_343908709.1">
    <property type="nucleotide sequence ID" value="NZ_BAAAJE010000017.1"/>
</dbReference>
<proteinExistence type="predicted"/>
<keyword evidence="8 10" id="KW-1133">Transmembrane helix</keyword>
<evidence type="ECO:0000259" key="11">
    <source>
        <dbReference type="PROSITE" id="PS50109"/>
    </source>
</evidence>
<dbReference type="Pfam" id="PF00672">
    <property type="entry name" value="HAMP"/>
    <property type="match status" value="1"/>
</dbReference>
<accession>A0ABP4F1J1</accession>
<name>A0ABP4F1J1_9ACTN</name>
<evidence type="ECO:0000256" key="5">
    <source>
        <dbReference type="ARBA" id="ARBA00022679"/>
    </source>
</evidence>